<dbReference type="Proteomes" id="UP000757435">
    <property type="component" value="Unassembled WGS sequence"/>
</dbReference>
<organism evidence="2 3">
    <name type="scientific">Drouetiella hepatica Uher 2000/2452</name>
    <dbReference type="NCBI Taxonomy" id="904376"/>
    <lineage>
        <taxon>Bacteria</taxon>
        <taxon>Bacillati</taxon>
        <taxon>Cyanobacteriota</taxon>
        <taxon>Cyanophyceae</taxon>
        <taxon>Oculatellales</taxon>
        <taxon>Oculatellaceae</taxon>
        <taxon>Drouetiella</taxon>
    </lineage>
</organism>
<dbReference type="InterPro" id="IPR050834">
    <property type="entry name" value="Glycosyltransf_2"/>
</dbReference>
<keyword evidence="2" id="KW-0328">Glycosyltransferase</keyword>
<feature type="domain" description="Glycosyltransferase 2-like" evidence="1">
    <location>
        <begin position="5"/>
        <end position="96"/>
    </location>
</feature>
<evidence type="ECO:0000259" key="1">
    <source>
        <dbReference type="Pfam" id="PF00535"/>
    </source>
</evidence>
<dbReference type="EC" id="2.4.-.-" evidence="2"/>
<reference evidence="2" key="1">
    <citation type="submission" date="2021-05" db="EMBL/GenBank/DDBJ databases">
        <authorList>
            <person name="Pietrasiak N."/>
            <person name="Ward R."/>
            <person name="Stajich J.E."/>
            <person name="Kurbessoian T."/>
        </authorList>
    </citation>
    <scope>NUCLEOTIDE SEQUENCE</scope>
    <source>
        <strain evidence="2">UHER 2000/2452</strain>
    </source>
</reference>
<gene>
    <name evidence="2" type="ORF">KME15_16755</name>
</gene>
<dbReference type="PANTHER" id="PTHR43685">
    <property type="entry name" value="GLYCOSYLTRANSFERASE"/>
    <property type="match status" value="1"/>
</dbReference>
<dbReference type="Pfam" id="PF00535">
    <property type="entry name" value="Glycos_transf_2"/>
    <property type="match status" value="1"/>
</dbReference>
<evidence type="ECO:0000313" key="2">
    <source>
        <dbReference type="EMBL" id="MBW4660326.1"/>
    </source>
</evidence>
<dbReference type="GO" id="GO:0016757">
    <property type="term" value="F:glycosyltransferase activity"/>
    <property type="evidence" value="ECO:0007669"/>
    <property type="project" value="UniProtKB-KW"/>
</dbReference>
<comment type="caution">
    <text evidence="2">The sequence shown here is derived from an EMBL/GenBank/DDBJ whole genome shotgun (WGS) entry which is preliminary data.</text>
</comment>
<dbReference type="InterPro" id="IPR029044">
    <property type="entry name" value="Nucleotide-diphossugar_trans"/>
</dbReference>
<name>A0A951QCR1_9CYAN</name>
<accession>A0A951QCR1</accession>
<dbReference type="InterPro" id="IPR001173">
    <property type="entry name" value="Glyco_trans_2-like"/>
</dbReference>
<sequence>MPQISVVIPTYNCDRYLAQAIESALSQSLSACEVIVIDDGSTDATSEVLRHYKPQIRSVRQVNQGVAIARNHGINLAQGKWVAFLDADDFLFPDALMARGAIAESSLKSHPNLGIVHSGWQRVNAEGEALMAVEPWQQVPQLNLESWLRWKPVLPSAMLFRHDWLVRSGGFDPRFPPAEDTELVLRLSQMGCEAVWLKQMTVSYRQHQDSVMHKGLPQARSLSAVIDHFFAQPDLPESIRWLEPQVRYNTLIWIAWYLHYTGHRTEMAEYLRRSRAHSNHSLIEAIVHWADSFTAFSRNWGSEFDPVKLARSAEWQGLVSAMGDR</sequence>
<evidence type="ECO:0000313" key="3">
    <source>
        <dbReference type="Proteomes" id="UP000757435"/>
    </source>
</evidence>
<proteinExistence type="predicted"/>
<dbReference type="EMBL" id="JAHHHD010000020">
    <property type="protein sequence ID" value="MBW4660326.1"/>
    <property type="molecule type" value="Genomic_DNA"/>
</dbReference>
<dbReference type="Gene3D" id="3.90.550.10">
    <property type="entry name" value="Spore Coat Polysaccharide Biosynthesis Protein SpsA, Chain A"/>
    <property type="match status" value="1"/>
</dbReference>
<dbReference type="AlphaFoldDB" id="A0A951QCR1"/>
<dbReference type="PANTHER" id="PTHR43685:SF2">
    <property type="entry name" value="GLYCOSYLTRANSFERASE 2-LIKE DOMAIN-CONTAINING PROTEIN"/>
    <property type="match status" value="1"/>
</dbReference>
<reference evidence="2" key="2">
    <citation type="journal article" date="2022" name="Microbiol. Resour. Announc.">
        <title>Metagenome Sequencing to Explore Phylogenomics of Terrestrial Cyanobacteria.</title>
        <authorList>
            <person name="Ward R.D."/>
            <person name="Stajich J.E."/>
            <person name="Johansen J.R."/>
            <person name="Huntemann M."/>
            <person name="Clum A."/>
            <person name="Foster B."/>
            <person name="Foster B."/>
            <person name="Roux S."/>
            <person name="Palaniappan K."/>
            <person name="Varghese N."/>
            <person name="Mukherjee S."/>
            <person name="Reddy T.B.K."/>
            <person name="Daum C."/>
            <person name="Copeland A."/>
            <person name="Chen I.A."/>
            <person name="Ivanova N.N."/>
            <person name="Kyrpides N.C."/>
            <person name="Shapiro N."/>
            <person name="Eloe-Fadrosh E.A."/>
            <person name="Pietrasiak N."/>
        </authorList>
    </citation>
    <scope>NUCLEOTIDE SEQUENCE</scope>
    <source>
        <strain evidence="2">UHER 2000/2452</strain>
    </source>
</reference>
<protein>
    <submittedName>
        <fullName evidence="2">Glycosyltransferase</fullName>
        <ecNumber evidence="2">2.4.-.-</ecNumber>
    </submittedName>
</protein>
<keyword evidence="2" id="KW-0808">Transferase</keyword>
<dbReference type="SUPFAM" id="SSF53448">
    <property type="entry name" value="Nucleotide-diphospho-sugar transferases"/>
    <property type="match status" value="1"/>
</dbReference>